<keyword evidence="1" id="KW-0732">Signal</keyword>
<evidence type="ECO:0000256" key="1">
    <source>
        <dbReference type="SAM" id="SignalP"/>
    </source>
</evidence>
<dbReference type="EMBL" id="GEDC01024381">
    <property type="protein sequence ID" value="JAS12917.1"/>
    <property type="molecule type" value="Transcribed_RNA"/>
</dbReference>
<accession>A0A1B6CHH7</accession>
<proteinExistence type="predicted"/>
<protein>
    <submittedName>
        <fullName evidence="2">Uncharacterized protein</fullName>
    </submittedName>
</protein>
<feature type="chain" id="PRO_5008580388" evidence="1">
    <location>
        <begin position="17"/>
        <end position="145"/>
    </location>
</feature>
<sequence length="145" mass="16799">MNLSFFIFVLIKFVSSDIVTSVMLKQLEDRVIKLISKPKLSYRDTVQREFLEYYMTLDRLYDLMKELDPKGKDIITEIKAAGGPNLRKVKLDGPLLINVFQWTEDDVLELNATIRGINKLWNDVELAQTINPTTDLNPELYMDAL</sequence>
<feature type="signal peptide" evidence="1">
    <location>
        <begin position="1"/>
        <end position="16"/>
    </location>
</feature>
<dbReference type="AlphaFoldDB" id="A0A1B6CHH7"/>
<evidence type="ECO:0000313" key="2">
    <source>
        <dbReference type="EMBL" id="JAS12917.1"/>
    </source>
</evidence>
<organism evidence="2">
    <name type="scientific">Clastoptera arizonana</name>
    <name type="common">Arizona spittle bug</name>
    <dbReference type="NCBI Taxonomy" id="38151"/>
    <lineage>
        <taxon>Eukaryota</taxon>
        <taxon>Metazoa</taxon>
        <taxon>Ecdysozoa</taxon>
        <taxon>Arthropoda</taxon>
        <taxon>Hexapoda</taxon>
        <taxon>Insecta</taxon>
        <taxon>Pterygota</taxon>
        <taxon>Neoptera</taxon>
        <taxon>Paraneoptera</taxon>
        <taxon>Hemiptera</taxon>
        <taxon>Auchenorrhyncha</taxon>
        <taxon>Cercopoidea</taxon>
        <taxon>Clastopteridae</taxon>
        <taxon>Clastoptera</taxon>
    </lineage>
</organism>
<reference evidence="2" key="1">
    <citation type="submission" date="2015-12" db="EMBL/GenBank/DDBJ databases">
        <title>De novo transcriptome assembly of four potential Pierce s Disease insect vectors from Arizona vineyards.</title>
        <authorList>
            <person name="Tassone E.E."/>
        </authorList>
    </citation>
    <scope>NUCLEOTIDE SEQUENCE</scope>
</reference>
<name>A0A1B6CHH7_9HEMI</name>
<gene>
    <name evidence="2" type="ORF">g.207</name>
</gene>